<accession>A0A7K2IZ04</accession>
<dbReference type="AlphaFoldDB" id="A0A7K2IZ04"/>
<reference evidence="1 2" key="1">
    <citation type="journal article" date="2019" name="Nat. Commun.">
        <title>The antimicrobial potential of Streptomyces from insect microbiomes.</title>
        <authorList>
            <person name="Chevrette M.G."/>
            <person name="Carlson C.M."/>
            <person name="Ortega H.E."/>
            <person name="Thomas C."/>
            <person name="Ananiev G.E."/>
            <person name="Barns K.J."/>
            <person name="Book A.J."/>
            <person name="Cagnazzo J."/>
            <person name="Carlos C."/>
            <person name="Flanigan W."/>
            <person name="Grubbs K.J."/>
            <person name="Horn H.A."/>
            <person name="Hoffmann F.M."/>
            <person name="Klassen J.L."/>
            <person name="Knack J.J."/>
            <person name="Lewin G.R."/>
            <person name="McDonald B.R."/>
            <person name="Muller L."/>
            <person name="Melo W.G.P."/>
            <person name="Pinto-Tomas A.A."/>
            <person name="Schmitz A."/>
            <person name="Wendt-Pienkowski E."/>
            <person name="Wildman S."/>
            <person name="Zhao M."/>
            <person name="Zhang F."/>
            <person name="Bugni T.S."/>
            <person name="Andes D.R."/>
            <person name="Pupo M.T."/>
            <person name="Currie C.R."/>
        </authorList>
    </citation>
    <scope>NUCLEOTIDE SEQUENCE [LARGE SCALE GENOMIC DNA]</scope>
    <source>
        <strain evidence="1 2">SID5840</strain>
    </source>
</reference>
<evidence type="ECO:0000313" key="1">
    <source>
        <dbReference type="EMBL" id="MYR35037.1"/>
    </source>
</evidence>
<organism evidence="1 2">
    <name type="scientific">Nocardiopsis alba</name>
    <dbReference type="NCBI Taxonomy" id="53437"/>
    <lineage>
        <taxon>Bacteria</taxon>
        <taxon>Bacillati</taxon>
        <taxon>Actinomycetota</taxon>
        <taxon>Actinomycetes</taxon>
        <taxon>Streptosporangiales</taxon>
        <taxon>Nocardiopsidaceae</taxon>
        <taxon>Nocardiopsis</taxon>
    </lineage>
</organism>
<comment type="caution">
    <text evidence="1">The sequence shown here is derived from an EMBL/GenBank/DDBJ whole genome shotgun (WGS) entry which is preliminary data.</text>
</comment>
<dbReference type="EMBL" id="WWHY01000001">
    <property type="protein sequence ID" value="MYR35037.1"/>
    <property type="molecule type" value="Genomic_DNA"/>
</dbReference>
<dbReference type="Proteomes" id="UP000467124">
    <property type="component" value="Unassembled WGS sequence"/>
</dbReference>
<sequence length="194" mass="21590">MKKSNDPSLAGDMNTEKRISAVIALRFADPIERLLGELTPEDDYSSGYIGRLCVEIAGRGEPREVDQECFKSIFDSFMSRFDSDDAHYMEQALADMLILVDEVVEMPRGAGSLEAIAAGSNDWVFWWAEGELDEIADAVDAESDPRVAWNRYQVSRLVDRVRSSLKEGGDIGSHLRDAESDGREISSWLSGDFS</sequence>
<evidence type="ECO:0000313" key="2">
    <source>
        <dbReference type="Proteomes" id="UP000467124"/>
    </source>
</evidence>
<gene>
    <name evidence="1" type="ORF">GTW20_22930</name>
</gene>
<name>A0A7K2IZ04_9ACTN</name>
<proteinExistence type="predicted"/>
<dbReference type="RefSeq" id="WP_161111848.1">
    <property type="nucleotide sequence ID" value="NZ_JBHXVI010000003.1"/>
</dbReference>
<protein>
    <submittedName>
        <fullName evidence="1">Uncharacterized protein</fullName>
    </submittedName>
</protein>